<name>A0A0G0X3K2_9BACT</name>
<sequence>MAYQERPAEEIVAQFKVALDKLEQDRAAVSGEAEIHPREIIYQNYDQIIRGALRLAFQAEHRLQRVALDRALKQLGKLERYLPSLDEINHTLHGPIIWQAEIARAKAITYERRPASRKPNLEQATNYYQKAIDIAERKITQTLFHPNQELLMEALSVGGVARVELAQINDLLLHDFGEEILRERLGISKSQKEGGIATMEGEKARMEEEIRKLFIDGRDLVWQTLEVPNYDRLETIEGRTFNYLKGHSKSEAELITDPEFLTTMEHLKKLSQQSQLVKERMKKRLAQGLIPPQFTPWFES</sequence>
<comment type="caution">
    <text evidence="1">The sequence shown here is derived from an EMBL/GenBank/DDBJ whole genome shotgun (WGS) entry which is preliminary data.</text>
</comment>
<dbReference type="AlphaFoldDB" id="A0A0G0X3K2"/>
<reference evidence="1 2" key="1">
    <citation type="journal article" date="2015" name="Nature">
        <title>rRNA introns, odd ribosomes, and small enigmatic genomes across a large radiation of phyla.</title>
        <authorList>
            <person name="Brown C.T."/>
            <person name="Hug L.A."/>
            <person name="Thomas B.C."/>
            <person name="Sharon I."/>
            <person name="Castelle C.J."/>
            <person name="Singh A."/>
            <person name="Wilkins M.J."/>
            <person name="Williams K.H."/>
            <person name="Banfield J.F."/>
        </authorList>
    </citation>
    <scope>NUCLEOTIDE SEQUENCE [LARGE SCALE GENOMIC DNA]</scope>
</reference>
<accession>A0A0G0X3K2</accession>
<dbReference type="EMBL" id="LCAB01000017">
    <property type="protein sequence ID" value="KKR82177.1"/>
    <property type="molecule type" value="Genomic_DNA"/>
</dbReference>
<protein>
    <submittedName>
        <fullName evidence="1">Uncharacterized protein</fullName>
    </submittedName>
</protein>
<dbReference type="Proteomes" id="UP000034601">
    <property type="component" value="Unassembled WGS sequence"/>
</dbReference>
<evidence type="ECO:0000313" key="1">
    <source>
        <dbReference type="EMBL" id="KKR82177.1"/>
    </source>
</evidence>
<proteinExistence type="predicted"/>
<evidence type="ECO:0000313" key="2">
    <source>
        <dbReference type="Proteomes" id="UP000034601"/>
    </source>
</evidence>
<organism evidence="1 2">
    <name type="scientific">Candidatus Daviesbacteria bacterium GW2011_GWA2_40_9</name>
    <dbReference type="NCBI Taxonomy" id="1618424"/>
    <lineage>
        <taxon>Bacteria</taxon>
        <taxon>Candidatus Daviesiibacteriota</taxon>
    </lineage>
</organism>
<gene>
    <name evidence="1" type="ORF">UU29_C0017G0013</name>
</gene>